<reference evidence="3 4" key="1">
    <citation type="journal article" date="2016" name="Nat. Commun.">
        <title>Extremotolerant tardigrade genome and improved radiotolerance of human cultured cells by tardigrade-unique protein.</title>
        <authorList>
            <person name="Hashimoto T."/>
            <person name="Horikawa D.D."/>
            <person name="Saito Y."/>
            <person name="Kuwahara H."/>
            <person name="Kozuka-Hata H."/>
            <person name="Shin-I T."/>
            <person name="Minakuchi Y."/>
            <person name="Ohishi K."/>
            <person name="Motoyama A."/>
            <person name="Aizu T."/>
            <person name="Enomoto A."/>
            <person name="Kondo K."/>
            <person name="Tanaka S."/>
            <person name="Hara Y."/>
            <person name="Koshikawa S."/>
            <person name="Sagara H."/>
            <person name="Miura T."/>
            <person name="Yokobori S."/>
            <person name="Miyagawa K."/>
            <person name="Suzuki Y."/>
            <person name="Kubo T."/>
            <person name="Oyama M."/>
            <person name="Kohara Y."/>
            <person name="Fujiyama A."/>
            <person name="Arakawa K."/>
            <person name="Katayama T."/>
            <person name="Toyoda A."/>
            <person name="Kunieda T."/>
        </authorList>
    </citation>
    <scope>NUCLEOTIDE SEQUENCE [LARGE SCALE GENOMIC DNA]</scope>
    <source>
        <strain evidence="3 4">YOKOZUNA-1</strain>
    </source>
</reference>
<evidence type="ECO:0000256" key="1">
    <source>
        <dbReference type="SAM" id="Phobius"/>
    </source>
</evidence>
<sequence length="114" mass="12404">MRNSQIMLCILLSGVTASAQGAYNSVRSARRPATPADYSTFADVALVVVSILVIALPYAVLSRSVQMAIQSRIKTGWNIFVDLDRLVEVAPVELHVISLLLMRLLSVAGDLFLM</sequence>
<name>A0A1D1WAT0_RAMVA</name>
<keyword evidence="2" id="KW-0732">Signal</keyword>
<dbReference type="Proteomes" id="UP000186922">
    <property type="component" value="Unassembled WGS sequence"/>
</dbReference>
<feature type="chain" id="PRO_5008899349" evidence="2">
    <location>
        <begin position="22"/>
        <end position="114"/>
    </location>
</feature>
<proteinExistence type="predicted"/>
<keyword evidence="1" id="KW-1133">Transmembrane helix</keyword>
<keyword evidence="1" id="KW-0472">Membrane</keyword>
<dbReference type="EMBL" id="BDGG01000020">
    <property type="protein sequence ID" value="GAV09054.1"/>
    <property type="molecule type" value="Genomic_DNA"/>
</dbReference>
<feature type="transmembrane region" description="Helical" evidence="1">
    <location>
        <begin position="45"/>
        <end position="65"/>
    </location>
</feature>
<protein>
    <submittedName>
        <fullName evidence="3">Uncharacterized protein</fullName>
    </submittedName>
</protein>
<evidence type="ECO:0000256" key="2">
    <source>
        <dbReference type="SAM" id="SignalP"/>
    </source>
</evidence>
<feature type="signal peptide" evidence="2">
    <location>
        <begin position="1"/>
        <end position="21"/>
    </location>
</feature>
<gene>
    <name evidence="3" type="primary">RvY_18654-1</name>
    <name evidence="3" type="synonym">RvY_18654.1</name>
    <name evidence="3" type="ORF">RvY_18654</name>
</gene>
<accession>A0A1D1WAT0</accession>
<organism evidence="3 4">
    <name type="scientific">Ramazzottius varieornatus</name>
    <name type="common">Water bear</name>
    <name type="synonym">Tardigrade</name>
    <dbReference type="NCBI Taxonomy" id="947166"/>
    <lineage>
        <taxon>Eukaryota</taxon>
        <taxon>Metazoa</taxon>
        <taxon>Ecdysozoa</taxon>
        <taxon>Tardigrada</taxon>
        <taxon>Eutardigrada</taxon>
        <taxon>Parachela</taxon>
        <taxon>Hypsibioidea</taxon>
        <taxon>Ramazzottiidae</taxon>
        <taxon>Ramazzottius</taxon>
    </lineage>
</organism>
<dbReference type="AlphaFoldDB" id="A0A1D1WAT0"/>
<keyword evidence="1" id="KW-0812">Transmembrane</keyword>
<evidence type="ECO:0000313" key="3">
    <source>
        <dbReference type="EMBL" id="GAV09054.1"/>
    </source>
</evidence>
<evidence type="ECO:0000313" key="4">
    <source>
        <dbReference type="Proteomes" id="UP000186922"/>
    </source>
</evidence>
<comment type="caution">
    <text evidence="3">The sequence shown here is derived from an EMBL/GenBank/DDBJ whole genome shotgun (WGS) entry which is preliminary data.</text>
</comment>
<keyword evidence="4" id="KW-1185">Reference proteome</keyword>